<dbReference type="Proteomes" id="UP001177023">
    <property type="component" value="Unassembled WGS sequence"/>
</dbReference>
<name>A0AA36CYM6_9BILA</name>
<feature type="non-terminal residue" evidence="1">
    <location>
        <position position="70"/>
    </location>
</feature>
<gene>
    <name evidence="1" type="ORF">MSPICULIGERA_LOCUS16073</name>
</gene>
<comment type="caution">
    <text evidence="1">The sequence shown here is derived from an EMBL/GenBank/DDBJ whole genome shotgun (WGS) entry which is preliminary data.</text>
</comment>
<accession>A0AA36CYM6</accession>
<reference evidence="1" key="1">
    <citation type="submission" date="2023-06" db="EMBL/GenBank/DDBJ databases">
        <authorList>
            <person name="Delattre M."/>
        </authorList>
    </citation>
    <scope>NUCLEOTIDE SEQUENCE</scope>
    <source>
        <strain evidence="1">AF72</strain>
    </source>
</reference>
<keyword evidence="2" id="KW-1185">Reference proteome</keyword>
<dbReference type="EMBL" id="CATQJA010002652">
    <property type="protein sequence ID" value="CAJ0577807.1"/>
    <property type="molecule type" value="Genomic_DNA"/>
</dbReference>
<protein>
    <submittedName>
        <fullName evidence="1">Uncharacterized protein</fullName>
    </submittedName>
</protein>
<proteinExistence type="predicted"/>
<evidence type="ECO:0000313" key="2">
    <source>
        <dbReference type="Proteomes" id="UP001177023"/>
    </source>
</evidence>
<organism evidence="1 2">
    <name type="scientific">Mesorhabditis spiculigera</name>
    <dbReference type="NCBI Taxonomy" id="96644"/>
    <lineage>
        <taxon>Eukaryota</taxon>
        <taxon>Metazoa</taxon>
        <taxon>Ecdysozoa</taxon>
        <taxon>Nematoda</taxon>
        <taxon>Chromadorea</taxon>
        <taxon>Rhabditida</taxon>
        <taxon>Rhabditina</taxon>
        <taxon>Rhabditomorpha</taxon>
        <taxon>Rhabditoidea</taxon>
        <taxon>Rhabditidae</taxon>
        <taxon>Mesorhabditinae</taxon>
        <taxon>Mesorhabditis</taxon>
    </lineage>
</organism>
<evidence type="ECO:0000313" key="1">
    <source>
        <dbReference type="EMBL" id="CAJ0577807.1"/>
    </source>
</evidence>
<dbReference type="AlphaFoldDB" id="A0AA36CYM6"/>
<sequence length="70" mass="8335">MLGAIRDYYNKYCFFYHVGAVGPKVMQPLIDAFWNEIMTTKSEEWEALTRDIVCETESDRKRPRIPSRME</sequence>